<dbReference type="PROSITE" id="PS52004">
    <property type="entry name" value="KS3_2"/>
    <property type="match status" value="1"/>
</dbReference>
<dbReference type="Proteomes" id="UP000250086">
    <property type="component" value="Unassembled WGS sequence"/>
</dbReference>
<feature type="domain" description="Ketosynthase family 3 (KS3)" evidence="5">
    <location>
        <begin position="1"/>
        <end position="387"/>
    </location>
</feature>
<accession>A0A2X0WRD3</accession>
<protein>
    <submittedName>
        <fullName evidence="6">3-oxoacyl-[acyl-carrier-protein] synthase 2</fullName>
        <ecNumber evidence="6">2.3.1.179</ecNumber>
    </submittedName>
</protein>
<name>A0A2X0WRD3_9GAMM</name>
<dbReference type="GO" id="GO:0004315">
    <property type="term" value="F:3-oxoacyl-[acyl-carrier-protein] synthase activity"/>
    <property type="evidence" value="ECO:0007669"/>
    <property type="project" value="UniProtKB-EC"/>
</dbReference>
<dbReference type="PANTHER" id="PTHR11712:SF320">
    <property type="entry name" value="BETA-KETOACYL SYNTHASE"/>
    <property type="match status" value="1"/>
</dbReference>
<dbReference type="UniPathway" id="UPA00094"/>
<dbReference type="PANTHER" id="PTHR11712">
    <property type="entry name" value="POLYKETIDE SYNTHASE-RELATED"/>
    <property type="match status" value="1"/>
</dbReference>
<evidence type="ECO:0000313" key="7">
    <source>
        <dbReference type="Proteomes" id="UP000250086"/>
    </source>
</evidence>
<dbReference type="Gene3D" id="3.40.47.10">
    <property type="match status" value="1"/>
</dbReference>
<organism evidence="6 7">
    <name type="scientific">Anaerobiospirillum thomasii</name>
    <dbReference type="NCBI Taxonomy" id="179995"/>
    <lineage>
        <taxon>Bacteria</taxon>
        <taxon>Pseudomonadati</taxon>
        <taxon>Pseudomonadota</taxon>
        <taxon>Gammaproteobacteria</taxon>
        <taxon>Aeromonadales</taxon>
        <taxon>Succinivibrionaceae</taxon>
        <taxon>Anaerobiospirillum</taxon>
    </lineage>
</organism>
<dbReference type="NCBIfam" id="NF006618">
    <property type="entry name" value="PRK09185.1"/>
    <property type="match status" value="1"/>
</dbReference>
<evidence type="ECO:0000313" key="6">
    <source>
        <dbReference type="EMBL" id="SPT69132.1"/>
    </source>
</evidence>
<dbReference type="InterPro" id="IPR014030">
    <property type="entry name" value="Ketoacyl_synth_N"/>
</dbReference>
<evidence type="ECO:0000256" key="1">
    <source>
        <dbReference type="ARBA" id="ARBA00005194"/>
    </source>
</evidence>
<comment type="pathway">
    <text evidence="1">Lipid metabolism; fatty acid biosynthesis.</text>
</comment>
<dbReference type="PROSITE" id="PS00606">
    <property type="entry name" value="KS3_1"/>
    <property type="match status" value="1"/>
</dbReference>
<dbReference type="EC" id="2.3.1.179" evidence="6"/>
<dbReference type="RefSeq" id="WP_113743316.1">
    <property type="nucleotide sequence ID" value="NZ_UAPU01000007.1"/>
</dbReference>
<dbReference type="Pfam" id="PF00109">
    <property type="entry name" value="ketoacyl-synt"/>
    <property type="match status" value="1"/>
</dbReference>
<proteinExistence type="inferred from homology"/>
<keyword evidence="7" id="KW-1185">Reference proteome</keyword>
<dbReference type="GO" id="GO:0006633">
    <property type="term" value="P:fatty acid biosynthetic process"/>
    <property type="evidence" value="ECO:0007669"/>
    <property type="project" value="UniProtKB-UniPathway"/>
</dbReference>
<dbReference type="GO" id="GO:0005829">
    <property type="term" value="C:cytosol"/>
    <property type="evidence" value="ECO:0007669"/>
    <property type="project" value="TreeGrafter"/>
</dbReference>
<evidence type="ECO:0000256" key="4">
    <source>
        <dbReference type="RuleBase" id="RU003694"/>
    </source>
</evidence>
<gene>
    <name evidence="6" type="primary">fabF_2</name>
    <name evidence="6" type="ORF">NCTC13093_00495</name>
</gene>
<dbReference type="InterPro" id="IPR014031">
    <property type="entry name" value="Ketoacyl_synth_C"/>
</dbReference>
<reference evidence="6 7" key="1">
    <citation type="submission" date="2018-06" db="EMBL/GenBank/DDBJ databases">
        <authorList>
            <consortium name="Pathogen Informatics"/>
            <person name="Doyle S."/>
        </authorList>
    </citation>
    <scope>NUCLEOTIDE SEQUENCE [LARGE SCALE GENOMIC DNA]</scope>
    <source>
        <strain evidence="6 7">NCTC13093</strain>
    </source>
</reference>
<dbReference type="Pfam" id="PF02801">
    <property type="entry name" value="Ketoacyl-synt_C"/>
    <property type="match status" value="1"/>
</dbReference>
<comment type="similarity">
    <text evidence="2 4">Belongs to the thiolase-like superfamily. Beta-ketoacyl-ACP synthases family.</text>
</comment>
<dbReference type="SMART" id="SM00825">
    <property type="entry name" value="PKS_KS"/>
    <property type="match status" value="1"/>
</dbReference>
<dbReference type="InterPro" id="IPR000794">
    <property type="entry name" value="Beta-ketoacyl_synthase"/>
</dbReference>
<keyword evidence="6" id="KW-0012">Acyltransferase</keyword>
<keyword evidence="3 4" id="KW-0808">Transferase</keyword>
<dbReference type="SUPFAM" id="SSF53901">
    <property type="entry name" value="Thiolase-like"/>
    <property type="match status" value="1"/>
</dbReference>
<dbReference type="OrthoDB" id="9808669at2"/>
<evidence type="ECO:0000259" key="5">
    <source>
        <dbReference type="PROSITE" id="PS52004"/>
    </source>
</evidence>
<dbReference type="EMBL" id="UAPV01000001">
    <property type="protein sequence ID" value="SPT69132.1"/>
    <property type="molecule type" value="Genomic_DNA"/>
</dbReference>
<evidence type="ECO:0000256" key="2">
    <source>
        <dbReference type="ARBA" id="ARBA00008467"/>
    </source>
</evidence>
<dbReference type="CDD" id="cd00834">
    <property type="entry name" value="KAS_I_II"/>
    <property type="match status" value="1"/>
</dbReference>
<evidence type="ECO:0000256" key="3">
    <source>
        <dbReference type="ARBA" id="ARBA00022679"/>
    </source>
</evidence>
<dbReference type="InterPro" id="IPR016039">
    <property type="entry name" value="Thiolase-like"/>
</dbReference>
<dbReference type="InterPro" id="IPR018201">
    <property type="entry name" value="Ketoacyl_synth_AS"/>
</dbReference>
<sequence>MVYVNAYDFICSLGNDKESIAASLHNTQQCFLTEDNSYLTNNLSSYFGKINCNLDKLEGIYARHNSRNNRLLAYLASRNMELIEHYKTQYGTDRIAVIMGTSTSGLDEAYSYVKNKKESVEDNNYHYFMQELGDPSRFLQLYLGLSGIAYTISTACSSSARSIISGAKLILNNMCDVAIVGGADTLCKMPINGFNSMGLLSYKPCCPFDEKRDGINIGEGAGLIILSRHESHLKLTGTGQSSDAYHLSSPHIDGVGAKKAIEMALSEAKVQAQDIGYICAHGTATKVNDEIESKVYYDLFKDEVRVSSIKHMTGHTLGAAGVIGACVSLLLLDKDLCLPSHMQSDFCRDPSLAPIDIVQSRVKLEKKRILSNAFAFGGNNASLIFEGDM</sequence>
<dbReference type="InterPro" id="IPR020841">
    <property type="entry name" value="PKS_Beta-ketoAc_synthase_dom"/>
</dbReference>
<dbReference type="AlphaFoldDB" id="A0A2X0WRD3"/>